<evidence type="ECO:0000313" key="3">
    <source>
        <dbReference type="Proteomes" id="UP000050509"/>
    </source>
</evidence>
<dbReference type="Proteomes" id="UP000050509">
    <property type="component" value="Unassembled WGS sequence"/>
</dbReference>
<dbReference type="AlphaFoldDB" id="A0A0P9F0R5"/>
<sequence>TDRGKLPGDEQRQVVEDAHRAAAIDDGNVGKALRDVLDAQPELPAASGTGAQIGGFGSLNDLDGADEDDDLAITPIAGMGSGKGDNFEPDPSLAFLTGSSGNAQKLVTDRPAPERGKTPPEGHGTMGADDFLQFTGALEAVITVLDRSGAVALSETQIREAGALWGEIAERCAAFGLTELV</sequence>
<feature type="region of interest" description="Disordered" evidence="1">
    <location>
        <begin position="59"/>
        <end position="124"/>
    </location>
</feature>
<keyword evidence="3" id="KW-1185">Reference proteome</keyword>
<proteinExistence type="predicted"/>
<name>A0A0P9F0R5_9CHLR</name>
<feature type="compositionally biased region" description="Basic and acidic residues" evidence="1">
    <location>
        <begin position="107"/>
        <end position="120"/>
    </location>
</feature>
<accession>A0A0P9F0R5</accession>
<organism evidence="2 3">
    <name type="scientific">Kouleothrix aurantiaca</name>
    <dbReference type="NCBI Taxonomy" id="186479"/>
    <lineage>
        <taxon>Bacteria</taxon>
        <taxon>Bacillati</taxon>
        <taxon>Chloroflexota</taxon>
        <taxon>Chloroflexia</taxon>
        <taxon>Chloroflexales</taxon>
        <taxon>Roseiflexineae</taxon>
        <taxon>Roseiflexaceae</taxon>
        <taxon>Kouleothrix</taxon>
    </lineage>
</organism>
<evidence type="ECO:0000256" key="1">
    <source>
        <dbReference type="SAM" id="MobiDB-lite"/>
    </source>
</evidence>
<dbReference type="EMBL" id="LJCR01001691">
    <property type="protein sequence ID" value="KPV49888.1"/>
    <property type="molecule type" value="Genomic_DNA"/>
</dbReference>
<evidence type="ECO:0000313" key="2">
    <source>
        <dbReference type="EMBL" id="KPV49888.1"/>
    </source>
</evidence>
<protein>
    <submittedName>
        <fullName evidence="2">Uncharacterized protein</fullName>
    </submittedName>
</protein>
<feature type="non-terminal residue" evidence="2">
    <location>
        <position position="1"/>
    </location>
</feature>
<gene>
    <name evidence="2" type="ORF">SE17_30095</name>
</gene>
<comment type="caution">
    <text evidence="2">The sequence shown here is derived from an EMBL/GenBank/DDBJ whole genome shotgun (WGS) entry which is preliminary data.</text>
</comment>
<reference evidence="2 3" key="1">
    <citation type="submission" date="2015-09" db="EMBL/GenBank/DDBJ databases">
        <title>Draft genome sequence of Kouleothrix aurantiaca JCM 19913.</title>
        <authorList>
            <person name="Hemp J."/>
        </authorList>
    </citation>
    <scope>NUCLEOTIDE SEQUENCE [LARGE SCALE GENOMIC DNA]</scope>
    <source>
        <strain evidence="2 3">COM-B</strain>
    </source>
</reference>